<accession>A0ABP6WEB7</accession>
<gene>
    <name evidence="2" type="ORF">GCM10022197_00360</name>
</gene>
<evidence type="ECO:0000313" key="2">
    <source>
        <dbReference type="EMBL" id="GAA3549456.1"/>
    </source>
</evidence>
<dbReference type="EMBL" id="BAAAYR010000001">
    <property type="protein sequence ID" value="GAA3549456.1"/>
    <property type="molecule type" value="Genomic_DNA"/>
</dbReference>
<keyword evidence="1" id="KW-0812">Transmembrane</keyword>
<protein>
    <submittedName>
        <fullName evidence="2">Uncharacterized protein</fullName>
    </submittedName>
</protein>
<proteinExistence type="predicted"/>
<reference evidence="3" key="1">
    <citation type="journal article" date="2019" name="Int. J. Syst. Evol. Microbiol.">
        <title>The Global Catalogue of Microorganisms (GCM) 10K type strain sequencing project: providing services to taxonomists for standard genome sequencing and annotation.</title>
        <authorList>
            <consortium name="The Broad Institute Genomics Platform"/>
            <consortium name="The Broad Institute Genome Sequencing Center for Infectious Disease"/>
            <person name="Wu L."/>
            <person name="Ma J."/>
        </authorList>
    </citation>
    <scope>NUCLEOTIDE SEQUENCE [LARGE SCALE GENOMIC DNA]</scope>
    <source>
        <strain evidence="3">JCM 16540</strain>
    </source>
</reference>
<keyword evidence="1" id="KW-1133">Transmembrane helix</keyword>
<keyword evidence="1" id="KW-0472">Membrane</keyword>
<organism evidence="2 3">
    <name type="scientific">Microlunatus spumicola</name>
    <dbReference type="NCBI Taxonomy" id="81499"/>
    <lineage>
        <taxon>Bacteria</taxon>
        <taxon>Bacillati</taxon>
        <taxon>Actinomycetota</taxon>
        <taxon>Actinomycetes</taxon>
        <taxon>Propionibacteriales</taxon>
        <taxon>Propionibacteriaceae</taxon>
        <taxon>Microlunatus</taxon>
    </lineage>
</organism>
<name>A0ABP6WEB7_9ACTN</name>
<comment type="caution">
    <text evidence="2">The sequence shown here is derived from an EMBL/GenBank/DDBJ whole genome shotgun (WGS) entry which is preliminary data.</text>
</comment>
<dbReference type="RefSeq" id="WP_204912782.1">
    <property type="nucleotide sequence ID" value="NZ_BAAAYR010000001.1"/>
</dbReference>
<evidence type="ECO:0000256" key="1">
    <source>
        <dbReference type="SAM" id="Phobius"/>
    </source>
</evidence>
<evidence type="ECO:0000313" key="3">
    <source>
        <dbReference type="Proteomes" id="UP001500767"/>
    </source>
</evidence>
<sequence length="58" mass="6490">MNTFVLIVMSALGLVCLGIPVTAVVVVYRDELPGLVDRVRRALAFDPHHPSLRYRDAR</sequence>
<dbReference type="Proteomes" id="UP001500767">
    <property type="component" value="Unassembled WGS sequence"/>
</dbReference>
<feature type="transmembrane region" description="Helical" evidence="1">
    <location>
        <begin position="6"/>
        <end position="28"/>
    </location>
</feature>
<keyword evidence="3" id="KW-1185">Reference proteome</keyword>